<feature type="domain" description="Capsule synthesis protein CapA" evidence="2">
    <location>
        <begin position="34"/>
        <end position="340"/>
    </location>
</feature>
<dbReference type="AlphaFoldDB" id="A0A382CG24"/>
<dbReference type="EMBL" id="UINC01034060">
    <property type="protein sequence ID" value="SVB24303.1"/>
    <property type="molecule type" value="Genomic_DNA"/>
</dbReference>
<evidence type="ECO:0000313" key="3">
    <source>
        <dbReference type="EMBL" id="SVB24303.1"/>
    </source>
</evidence>
<comment type="similarity">
    <text evidence="1">Belongs to the CapA family.</text>
</comment>
<dbReference type="CDD" id="cd07381">
    <property type="entry name" value="MPP_CapA"/>
    <property type="match status" value="1"/>
</dbReference>
<organism evidence="3">
    <name type="scientific">marine metagenome</name>
    <dbReference type="NCBI Taxonomy" id="408172"/>
    <lineage>
        <taxon>unclassified sequences</taxon>
        <taxon>metagenomes</taxon>
        <taxon>ecological metagenomes</taxon>
    </lineage>
</organism>
<evidence type="ECO:0000259" key="2">
    <source>
        <dbReference type="SMART" id="SM00854"/>
    </source>
</evidence>
<dbReference type="SMART" id="SM00854">
    <property type="entry name" value="PGA_cap"/>
    <property type="match status" value="1"/>
</dbReference>
<gene>
    <name evidence="3" type="ORF">METZ01_LOCUS177157</name>
</gene>
<dbReference type="SUPFAM" id="SSF56300">
    <property type="entry name" value="Metallo-dependent phosphatases"/>
    <property type="match status" value="1"/>
</dbReference>
<name>A0A382CG24_9ZZZZ</name>
<dbReference type="InterPro" id="IPR029052">
    <property type="entry name" value="Metallo-depent_PP-like"/>
</dbReference>
<dbReference type="PANTHER" id="PTHR33393:SF13">
    <property type="entry name" value="PGA BIOSYNTHESIS PROTEIN CAPA"/>
    <property type="match status" value="1"/>
</dbReference>
<dbReference type="InterPro" id="IPR052169">
    <property type="entry name" value="CW_Biosynth-Accessory"/>
</dbReference>
<dbReference type="InterPro" id="IPR019079">
    <property type="entry name" value="Capsule_synth_CapA"/>
</dbReference>
<proteinExistence type="inferred from homology"/>
<sequence length="462" mass="50966">MRVNLVFVLAFMLSVAHAVAAQSRSPIDSETQWTLAAVGDVIMNRRLEQFDHPGDPGFHELANVIRAADAAFMNLEQSVFRLQEFDGWPAAENGGNYEVGSPETLMDLVSMGFNLFNRANNHTTDYGVAGLRATNRLMDEMGLVHAGTGENLGWASRPGYLDTSRGRIALIGMASTHSPMSRAGSASPEVQGRPGLNALRLDRQNEGSPSTMSALRAAARAQGENASEDVNEPVRVFGTTVFPGARDAVTVSLNEVDRDRVLHEVRNATDQGDYVVVNSHSHEPGNNSILPPDWMVEFTHDVIDAGANTFIIHGPHQLRGIEIYRGRPIFYSLGNFIFQNETIDPMPADQRDRYGLPLGMLASEIYDRRFEVDENGNPTTGFPTGSQWYESVLAVTTFEGDEVTEIRLYPIELGWRADRSQRGTPRLAPDALGRKIIEHLAVLSEPFGTRIVYEDGTGVWRR</sequence>
<dbReference type="Pfam" id="PF09587">
    <property type="entry name" value="PGA_cap"/>
    <property type="match status" value="1"/>
</dbReference>
<dbReference type="PANTHER" id="PTHR33393">
    <property type="entry name" value="POLYGLUTAMINE SYNTHESIS ACCESSORY PROTEIN RV0574C-RELATED"/>
    <property type="match status" value="1"/>
</dbReference>
<evidence type="ECO:0000256" key="1">
    <source>
        <dbReference type="ARBA" id="ARBA00005662"/>
    </source>
</evidence>
<reference evidence="3" key="1">
    <citation type="submission" date="2018-05" db="EMBL/GenBank/DDBJ databases">
        <authorList>
            <person name="Lanie J.A."/>
            <person name="Ng W.-L."/>
            <person name="Kazmierczak K.M."/>
            <person name="Andrzejewski T.M."/>
            <person name="Davidsen T.M."/>
            <person name="Wayne K.J."/>
            <person name="Tettelin H."/>
            <person name="Glass J.I."/>
            <person name="Rusch D."/>
            <person name="Podicherti R."/>
            <person name="Tsui H.-C.T."/>
            <person name="Winkler M.E."/>
        </authorList>
    </citation>
    <scope>NUCLEOTIDE SEQUENCE</scope>
</reference>
<protein>
    <recommendedName>
        <fullName evidence="2">Capsule synthesis protein CapA domain-containing protein</fullName>
    </recommendedName>
</protein>
<accession>A0A382CG24</accession>